<dbReference type="InterPro" id="IPR019888">
    <property type="entry name" value="Tscrpt_reg_AsnC-like"/>
</dbReference>
<evidence type="ECO:0000256" key="2">
    <source>
        <dbReference type="ARBA" id="ARBA00023125"/>
    </source>
</evidence>
<dbReference type="Pfam" id="PF13404">
    <property type="entry name" value="HTH_AsnC-type"/>
    <property type="match status" value="1"/>
</dbReference>
<evidence type="ECO:0000256" key="3">
    <source>
        <dbReference type="ARBA" id="ARBA00023163"/>
    </source>
</evidence>
<dbReference type="GeneID" id="24795467"/>
<dbReference type="SUPFAM" id="SSF46785">
    <property type="entry name" value="Winged helix' DNA-binding domain"/>
    <property type="match status" value="1"/>
</dbReference>
<name>A0A075WHR1_ARCFL</name>
<dbReference type="PANTHER" id="PTHR30154">
    <property type="entry name" value="LEUCINE-RESPONSIVE REGULATORY PROTEIN"/>
    <property type="match status" value="1"/>
</dbReference>
<keyword evidence="1" id="KW-0805">Transcription regulation</keyword>
<dbReference type="GO" id="GO:0043200">
    <property type="term" value="P:response to amino acid"/>
    <property type="evidence" value="ECO:0007669"/>
    <property type="project" value="TreeGrafter"/>
</dbReference>
<keyword evidence="3" id="KW-0804">Transcription</keyword>
<dbReference type="Proteomes" id="UP000028501">
    <property type="component" value="Chromosome"/>
</dbReference>
<dbReference type="SMART" id="SM00344">
    <property type="entry name" value="HTH_ASNC"/>
    <property type="match status" value="1"/>
</dbReference>
<evidence type="ECO:0000256" key="1">
    <source>
        <dbReference type="ARBA" id="ARBA00023015"/>
    </source>
</evidence>
<protein>
    <submittedName>
        <fullName evidence="5">Transcriptional regulator</fullName>
    </submittedName>
</protein>
<dbReference type="HOGENOM" id="CLU_091233_5_4_2"/>
<feature type="domain" description="HTH asnC-type" evidence="4">
    <location>
        <begin position="1"/>
        <end position="62"/>
    </location>
</feature>
<dbReference type="PROSITE" id="PS50956">
    <property type="entry name" value="HTH_ASNC_2"/>
    <property type="match status" value="1"/>
</dbReference>
<gene>
    <name evidence="5" type="ORF">AFULGI_00019740</name>
</gene>
<dbReference type="AlphaFoldDB" id="A0A075WHR1"/>
<dbReference type="PRINTS" id="PR00033">
    <property type="entry name" value="HTHASNC"/>
</dbReference>
<dbReference type="EMBL" id="CP006577">
    <property type="protein sequence ID" value="AIG98724.1"/>
    <property type="molecule type" value="Genomic_DNA"/>
</dbReference>
<evidence type="ECO:0000313" key="6">
    <source>
        <dbReference type="Proteomes" id="UP000028501"/>
    </source>
</evidence>
<reference evidence="5 6" key="1">
    <citation type="submission" date="2013-07" db="EMBL/GenBank/DDBJ databases">
        <title>Genome of Archaeoglobus fulgidus.</title>
        <authorList>
            <person name="Fiebig A."/>
            <person name="Birkeland N.-K."/>
        </authorList>
    </citation>
    <scope>NUCLEOTIDE SEQUENCE [LARGE SCALE GENOMIC DNA]</scope>
    <source>
        <strain evidence="5 6">DSM 8774</strain>
    </source>
</reference>
<sequence>MDEKDLKIIELLVSNARIPKTRIAKELNVTEAAVRKRIANLERREEILGYKAIINYKKVGLSASLTGVDVDPDKIWKVVEELKDLESVKSLWLTTGDHTIMAEIIAKSVQELSEIHQKIAEMEGVKRVCPSIITDIVK</sequence>
<dbReference type="Gene3D" id="1.10.10.10">
    <property type="entry name" value="Winged helix-like DNA-binding domain superfamily/Winged helix DNA-binding domain"/>
    <property type="match status" value="1"/>
</dbReference>
<dbReference type="InterPro" id="IPR000485">
    <property type="entry name" value="AsnC-type_HTH_dom"/>
</dbReference>
<dbReference type="GO" id="GO:0005829">
    <property type="term" value="C:cytosol"/>
    <property type="evidence" value="ECO:0007669"/>
    <property type="project" value="TreeGrafter"/>
</dbReference>
<proteinExistence type="predicted"/>
<evidence type="ECO:0000313" key="5">
    <source>
        <dbReference type="EMBL" id="AIG98724.1"/>
    </source>
</evidence>
<dbReference type="InterPro" id="IPR011008">
    <property type="entry name" value="Dimeric_a/b-barrel"/>
</dbReference>
<keyword evidence="2" id="KW-0238">DNA-binding</keyword>
<dbReference type="InterPro" id="IPR036388">
    <property type="entry name" value="WH-like_DNA-bd_sf"/>
</dbReference>
<dbReference type="KEGG" id="afg:AFULGI_00019740"/>
<dbReference type="Gene3D" id="3.30.70.920">
    <property type="match status" value="1"/>
</dbReference>
<dbReference type="SUPFAM" id="SSF54909">
    <property type="entry name" value="Dimeric alpha+beta barrel"/>
    <property type="match status" value="1"/>
</dbReference>
<dbReference type="Pfam" id="PF01037">
    <property type="entry name" value="AsnC_trans_reg"/>
    <property type="match status" value="1"/>
</dbReference>
<dbReference type="RefSeq" id="WP_048096060.1">
    <property type="nucleotide sequence ID" value="NZ_CP006577.1"/>
</dbReference>
<organism evidence="5 6">
    <name type="scientific">Archaeoglobus fulgidus DSM 8774</name>
    <dbReference type="NCBI Taxonomy" id="1344584"/>
    <lineage>
        <taxon>Archaea</taxon>
        <taxon>Methanobacteriati</taxon>
        <taxon>Methanobacteriota</taxon>
        <taxon>Archaeoglobi</taxon>
        <taxon>Archaeoglobales</taxon>
        <taxon>Archaeoglobaceae</taxon>
        <taxon>Archaeoglobus</taxon>
    </lineage>
</organism>
<accession>A0A075WHR1</accession>
<dbReference type="InterPro" id="IPR036390">
    <property type="entry name" value="WH_DNA-bd_sf"/>
</dbReference>
<dbReference type="PANTHER" id="PTHR30154:SF34">
    <property type="entry name" value="TRANSCRIPTIONAL REGULATOR AZLB"/>
    <property type="match status" value="1"/>
</dbReference>
<dbReference type="GO" id="GO:0043565">
    <property type="term" value="F:sequence-specific DNA binding"/>
    <property type="evidence" value="ECO:0007669"/>
    <property type="project" value="InterPro"/>
</dbReference>
<dbReference type="InterPro" id="IPR019887">
    <property type="entry name" value="Tscrpt_reg_AsnC/Lrp_C"/>
</dbReference>
<evidence type="ECO:0000259" key="4">
    <source>
        <dbReference type="PROSITE" id="PS50956"/>
    </source>
</evidence>